<feature type="transmembrane region" description="Helical" evidence="1">
    <location>
        <begin position="108"/>
        <end position="129"/>
    </location>
</feature>
<organism evidence="2 3">
    <name type="scientific">Pyrobaculum aerophilum</name>
    <dbReference type="NCBI Taxonomy" id="13773"/>
    <lineage>
        <taxon>Archaea</taxon>
        <taxon>Thermoproteota</taxon>
        <taxon>Thermoprotei</taxon>
        <taxon>Thermoproteales</taxon>
        <taxon>Thermoproteaceae</taxon>
        <taxon>Pyrobaculum</taxon>
    </lineage>
</organism>
<proteinExistence type="predicted"/>
<name>A0A832SIV4_9CREN</name>
<dbReference type="Proteomes" id="UP000651120">
    <property type="component" value="Unassembled WGS sequence"/>
</dbReference>
<feature type="transmembrane region" description="Helical" evidence="1">
    <location>
        <begin position="80"/>
        <end position="96"/>
    </location>
</feature>
<feature type="transmembrane region" description="Helical" evidence="1">
    <location>
        <begin position="135"/>
        <end position="152"/>
    </location>
</feature>
<keyword evidence="1" id="KW-0812">Transmembrane</keyword>
<dbReference type="OMA" id="MGWRELA"/>
<dbReference type="GeneID" id="1466181"/>
<evidence type="ECO:0000313" key="2">
    <source>
        <dbReference type="EMBL" id="HII47823.1"/>
    </source>
</evidence>
<feature type="transmembrane region" description="Helical" evidence="1">
    <location>
        <begin position="164"/>
        <end position="184"/>
    </location>
</feature>
<accession>A0A832SIV4</accession>
<feature type="transmembrane region" description="Helical" evidence="1">
    <location>
        <begin position="29"/>
        <end position="46"/>
    </location>
</feature>
<dbReference type="AlphaFoldDB" id="A0A832SIV4"/>
<reference evidence="2" key="1">
    <citation type="journal article" date="2020" name="bioRxiv">
        <title>A rank-normalized archaeal taxonomy based on genome phylogeny resolves widespread incomplete and uneven classifications.</title>
        <authorList>
            <person name="Rinke C."/>
            <person name="Chuvochina M."/>
            <person name="Mussig A.J."/>
            <person name="Chaumeil P.-A."/>
            <person name="Waite D.W."/>
            <person name="Whitman W.B."/>
            <person name="Parks D.H."/>
            <person name="Hugenholtz P."/>
        </authorList>
    </citation>
    <scope>NUCLEOTIDE SEQUENCE</scope>
    <source>
        <strain evidence="2">UBA8839</strain>
    </source>
</reference>
<protein>
    <submittedName>
        <fullName evidence="2">Uncharacterized protein</fullName>
    </submittedName>
</protein>
<keyword evidence="1" id="KW-0472">Membrane</keyword>
<feature type="transmembrane region" description="Helical" evidence="1">
    <location>
        <begin position="58"/>
        <end position="74"/>
    </location>
</feature>
<comment type="caution">
    <text evidence="2">The sequence shown here is derived from an EMBL/GenBank/DDBJ whole genome shotgun (WGS) entry which is preliminary data.</text>
</comment>
<dbReference type="RefSeq" id="WP_011009514.1">
    <property type="nucleotide sequence ID" value="NZ_DAIOPL010000017.1"/>
</dbReference>
<sequence length="236" mass="26049">MLPREKSVLGILTFSYLLAVATSLPPQSLLGAVLFTVAYATHLLTFDPIFYGRKWSRIIALLGINTAPYLISMAFDRGDFVVYGAGALLLAAYLWLMRMGLGRSVQGVIIGTALLSYTFIIGKAMLMHSIALKDVALALFFIGYHVSTAYYVESRLAFRKVSPLWSSAAWLLTLATTLPLWWALVIPALEPSVKFLLNTVKNVKVSRHEDIVKMGWRELARSALLTALLGAAYYLA</sequence>
<dbReference type="EMBL" id="DUJP01000033">
    <property type="protein sequence ID" value="HII47823.1"/>
    <property type="molecule type" value="Genomic_DNA"/>
</dbReference>
<gene>
    <name evidence="2" type="ORF">HA333_10415</name>
</gene>
<keyword evidence="1" id="KW-1133">Transmembrane helix</keyword>
<evidence type="ECO:0000256" key="1">
    <source>
        <dbReference type="SAM" id="Phobius"/>
    </source>
</evidence>
<evidence type="ECO:0000313" key="3">
    <source>
        <dbReference type="Proteomes" id="UP000651120"/>
    </source>
</evidence>